<dbReference type="GO" id="GO:0005813">
    <property type="term" value="C:centrosome"/>
    <property type="evidence" value="ECO:0007669"/>
    <property type="project" value="InterPro"/>
</dbReference>
<feature type="coiled-coil region" evidence="1">
    <location>
        <begin position="606"/>
        <end position="753"/>
    </location>
</feature>
<dbReference type="PROSITE" id="PS50245">
    <property type="entry name" value="CAP_GLY_2"/>
    <property type="match status" value="1"/>
</dbReference>
<feature type="compositionally biased region" description="Basic and acidic residues" evidence="2">
    <location>
        <begin position="358"/>
        <end position="375"/>
    </location>
</feature>
<feature type="compositionally biased region" description="Basic and acidic residues" evidence="2">
    <location>
        <begin position="416"/>
        <end position="428"/>
    </location>
</feature>
<feature type="compositionally biased region" description="Pro residues" evidence="2">
    <location>
        <begin position="482"/>
        <end position="496"/>
    </location>
</feature>
<dbReference type="SMART" id="SM01052">
    <property type="entry name" value="CAP_GLY"/>
    <property type="match status" value="1"/>
</dbReference>
<feature type="compositionally biased region" description="Low complexity" evidence="2">
    <location>
        <begin position="567"/>
        <end position="578"/>
    </location>
</feature>
<proteinExistence type="predicted"/>
<feature type="compositionally biased region" description="Basic and acidic residues" evidence="2">
    <location>
        <begin position="442"/>
        <end position="456"/>
    </location>
</feature>
<dbReference type="InterPro" id="IPR036859">
    <property type="entry name" value="CAP-Gly_dom_sf"/>
</dbReference>
<feature type="compositionally biased region" description="Polar residues" evidence="2">
    <location>
        <begin position="298"/>
        <end position="308"/>
    </location>
</feature>
<dbReference type="PANTHER" id="PTHR13958:SF3">
    <property type="entry name" value="CAP-GLY DOMAIN-CONTAINING PROTEIN-RELATED"/>
    <property type="match status" value="1"/>
</dbReference>
<evidence type="ECO:0000313" key="5">
    <source>
        <dbReference type="WBParaSite" id="PgR098_g018_t02"/>
    </source>
</evidence>
<feature type="compositionally biased region" description="Polar residues" evidence="2">
    <location>
        <begin position="856"/>
        <end position="898"/>
    </location>
</feature>
<feature type="domain" description="CAP-Gly" evidence="3">
    <location>
        <begin position="60"/>
        <end position="102"/>
    </location>
</feature>
<accession>A0A915C7G4</accession>
<evidence type="ECO:0000313" key="4">
    <source>
        <dbReference type="Proteomes" id="UP000887569"/>
    </source>
</evidence>
<dbReference type="WBParaSite" id="PgR098_g018_t02">
    <property type="protein sequence ID" value="PgR098_g018_t02"/>
    <property type="gene ID" value="PgR098_g018"/>
</dbReference>
<sequence length="991" mass="109678">PKYSNIENNVFQGYDSWVNCTMNKSTNDQANGGGGVVGKQDVGKRVIVGKVGTGVLRYVGPVQSKEGLFCGVELDLPQGRHNGTYQGITYFQCTDMHGIFAPLYRVELLDEMPRSLKREEKLVRSAMPAIGSLPSYPSVAPSMDVSMASISSVGSSFFDSSIIMNASWNTDQMVSSNATYTIAGPGDRGMRYQLLEEIECPSELIEVDDDPPFSQLNTTSLVLEESRVGIDRLPVVEDDVSTPIVEYRPFDEQQPPLEEGNPFMEELFHADSRPYKEGNDYLLDNDIPTAQPVHPRAQSPSQMSLDSVTSDERNESPTTNAIHARGSPINRSFTITRGAVSKKSPVHAAANKCTISEAAKREAVHRKGEEKEQRPKKPKPPSIRELQNAPTPKPKPKPPSKSQLMMEQIKASIAADKSRPKKEIKSKLSELLAAHPSPSPKTPDENERMTPTDESTKPSVSPNAKRRRNEPLKVMNARTRIAPPPPPATARPPPKPRQSLLPPKNFPSKPKDAELSKKHDMPKGADNSSAVTSQRAIAANASSTKSKLTKKAFPTSAFAEPSNNGPRRTPTKTATTQKPQDLLKLKRLNAAVRGFDALAVVFKYALQKAENEISSLSNGKSDLERRISSLVEKYERAVSVLGSEHSRHLENVARTHQEEINSIQQRYEKQLADTKEEMKQALEEQRCIHEAEMERLSRTHQIQIATLDSKLGEAEKQAVQLVRDKKALEATLSKDANEKVAGLSKEISSLNAALEMKSTEMKELRHINAKLQLKVEEIPPKDIEISKLKHRVRELKQLVDQKMNTEKVLASKYEELQRSARSHAEMSESMLKENDLLRYRIEEMESSTSEGEHSLPKQQVETTPLSARQTSVTLRSRPTQSEGRPSSSVLPSKTSYSSLERMRRSADDDALTRSIVSVYLEQGRSRLSGSNADTIYAPEGTFIARGRGGPRKLSFNDAHDADDEGSARRVLSSEPHGGDYVHAVTDSGISV</sequence>
<feature type="region of interest" description="Disordered" evidence="2">
    <location>
        <begin position="275"/>
        <end position="578"/>
    </location>
</feature>
<dbReference type="SUPFAM" id="SSF74924">
    <property type="entry name" value="Cap-Gly domain"/>
    <property type="match status" value="1"/>
</dbReference>
<dbReference type="Proteomes" id="UP000887569">
    <property type="component" value="Unplaced"/>
</dbReference>
<feature type="compositionally biased region" description="Basic and acidic residues" evidence="2">
    <location>
        <begin position="509"/>
        <end position="523"/>
    </location>
</feature>
<dbReference type="AlphaFoldDB" id="A0A915C7G4"/>
<dbReference type="InterPro" id="IPR000938">
    <property type="entry name" value="CAP-Gly_domain"/>
</dbReference>
<keyword evidence="1" id="KW-0175">Coiled coil</keyword>
<dbReference type="InterPro" id="IPR028750">
    <property type="entry name" value="CEP350/CC187"/>
</dbReference>
<dbReference type="Pfam" id="PF01302">
    <property type="entry name" value="CAP_GLY"/>
    <property type="match status" value="1"/>
</dbReference>
<dbReference type="Gene3D" id="2.30.30.190">
    <property type="entry name" value="CAP Gly-rich-like domain"/>
    <property type="match status" value="1"/>
</dbReference>
<reference evidence="5" key="1">
    <citation type="submission" date="2022-11" db="UniProtKB">
        <authorList>
            <consortium name="WormBaseParasite"/>
        </authorList>
    </citation>
    <scope>IDENTIFICATION</scope>
</reference>
<protein>
    <submittedName>
        <fullName evidence="5">CAP-Gly domain-containing protein</fullName>
    </submittedName>
</protein>
<organism evidence="4 5">
    <name type="scientific">Parascaris univalens</name>
    <name type="common">Nematode worm</name>
    <dbReference type="NCBI Taxonomy" id="6257"/>
    <lineage>
        <taxon>Eukaryota</taxon>
        <taxon>Metazoa</taxon>
        <taxon>Ecdysozoa</taxon>
        <taxon>Nematoda</taxon>
        <taxon>Chromadorea</taxon>
        <taxon>Rhabditida</taxon>
        <taxon>Spirurina</taxon>
        <taxon>Ascaridomorpha</taxon>
        <taxon>Ascaridoidea</taxon>
        <taxon>Ascarididae</taxon>
        <taxon>Parascaris</taxon>
    </lineage>
</organism>
<feature type="region of interest" description="Disordered" evidence="2">
    <location>
        <begin position="844"/>
        <end position="907"/>
    </location>
</feature>
<name>A0A915C7G4_PARUN</name>
<evidence type="ECO:0000256" key="1">
    <source>
        <dbReference type="SAM" id="Coils"/>
    </source>
</evidence>
<evidence type="ECO:0000256" key="2">
    <source>
        <dbReference type="SAM" id="MobiDB-lite"/>
    </source>
</evidence>
<dbReference type="GO" id="GO:0008017">
    <property type="term" value="F:microtubule binding"/>
    <property type="evidence" value="ECO:0007669"/>
    <property type="project" value="InterPro"/>
</dbReference>
<feature type="compositionally biased region" description="Polar residues" evidence="2">
    <location>
        <begin position="526"/>
        <end position="535"/>
    </location>
</feature>
<keyword evidence="4" id="KW-1185">Reference proteome</keyword>
<evidence type="ECO:0000259" key="3">
    <source>
        <dbReference type="PROSITE" id="PS50245"/>
    </source>
</evidence>
<dbReference type="PANTHER" id="PTHR13958">
    <property type="entry name" value="CENTROSOME-ASSOCIATED PROTEIN 350"/>
    <property type="match status" value="1"/>
</dbReference>
<dbReference type="GO" id="GO:0034453">
    <property type="term" value="P:microtubule anchoring"/>
    <property type="evidence" value="ECO:0007669"/>
    <property type="project" value="InterPro"/>
</dbReference>
<feature type="region of interest" description="Disordered" evidence="2">
    <location>
        <begin position="947"/>
        <end position="991"/>
    </location>
</feature>